<name>A0A378YFT3_9NOCA</name>
<organism evidence="1 2">
    <name type="scientific">Nocardia otitidiscaviarum</name>
    <dbReference type="NCBI Taxonomy" id="1823"/>
    <lineage>
        <taxon>Bacteria</taxon>
        <taxon>Bacillati</taxon>
        <taxon>Actinomycetota</taxon>
        <taxon>Actinomycetes</taxon>
        <taxon>Mycobacteriales</taxon>
        <taxon>Nocardiaceae</taxon>
        <taxon>Nocardia</taxon>
    </lineage>
</organism>
<accession>A0A378YFT3</accession>
<evidence type="ECO:0000313" key="1">
    <source>
        <dbReference type="EMBL" id="SUA76046.1"/>
    </source>
</evidence>
<reference evidence="1 2" key="1">
    <citation type="submission" date="2018-06" db="EMBL/GenBank/DDBJ databases">
        <authorList>
            <consortium name="Pathogen Informatics"/>
            <person name="Doyle S."/>
        </authorList>
    </citation>
    <scope>NUCLEOTIDE SEQUENCE [LARGE SCALE GENOMIC DNA]</scope>
    <source>
        <strain evidence="1 2">NCTC1934</strain>
    </source>
</reference>
<sequence>MAGAVRIRRSARLADMILACLETQRLHLAHGAELASAVRQVLLFVADGIVRDEQRP</sequence>
<gene>
    <name evidence="1" type="ORF">NCTC1934_02356</name>
</gene>
<dbReference type="EMBL" id="UGRY01000002">
    <property type="protein sequence ID" value="SUA76046.1"/>
    <property type="molecule type" value="Genomic_DNA"/>
</dbReference>
<dbReference type="Proteomes" id="UP000255467">
    <property type="component" value="Unassembled WGS sequence"/>
</dbReference>
<proteinExistence type="predicted"/>
<dbReference type="AlphaFoldDB" id="A0A378YFT3"/>
<protein>
    <submittedName>
        <fullName evidence="1">Uncharacterized protein</fullName>
    </submittedName>
</protein>
<evidence type="ECO:0000313" key="2">
    <source>
        <dbReference type="Proteomes" id="UP000255467"/>
    </source>
</evidence>
<keyword evidence="2" id="KW-1185">Reference proteome</keyword>